<feature type="transmembrane region" description="Helical" evidence="1">
    <location>
        <begin position="157"/>
        <end position="190"/>
    </location>
</feature>
<protein>
    <recommendedName>
        <fullName evidence="4">DUF1189 domain-containing protein</fullName>
    </recommendedName>
</protein>
<sequence length="258" mass="29351">MNIFKQFIKSLYSPKTMASFRFQGIGKTILFVFFLVLLTSIPKFVNIGTDVTNFYNNAQEIFESDVPAFYIEENQFHADVQEPYVMEESGMTIIFDPENELSLSELKGYQEVLAFQKDEALLVYQGTVEYIPFSDFQGAYIGKEEVVSFLDSMEGTLPVWITVIIIASYVFFSATKFIQVTILGLIGLILKNALQRSNLNFRHTWIMSAYAVTIPSVFFAIMEALSIPVPGAVWLNFAIAVFVLFLIIKEVKVKKIQE</sequence>
<dbReference type="Proteomes" id="UP000737402">
    <property type="component" value="Unassembled WGS sequence"/>
</dbReference>
<keyword evidence="1" id="KW-1133">Transmembrane helix</keyword>
<comment type="caution">
    <text evidence="2">The sequence shown here is derived from an EMBL/GenBank/DDBJ whole genome shotgun (WGS) entry which is preliminary data.</text>
</comment>
<dbReference type="Pfam" id="PF06691">
    <property type="entry name" value="DUF1189"/>
    <property type="match status" value="1"/>
</dbReference>
<reference evidence="2 3" key="1">
    <citation type="submission" date="2021-01" db="EMBL/GenBank/DDBJ databases">
        <title>Genomic Encyclopedia of Type Strains, Phase IV (KMG-IV): sequencing the most valuable type-strain genomes for metagenomic binning, comparative biology and taxonomic classification.</title>
        <authorList>
            <person name="Goeker M."/>
        </authorList>
    </citation>
    <scope>NUCLEOTIDE SEQUENCE [LARGE SCALE GENOMIC DNA]</scope>
    <source>
        <strain evidence="2 3">DSM 25879</strain>
    </source>
</reference>
<dbReference type="EMBL" id="JAFBED010000004">
    <property type="protein sequence ID" value="MBM7620273.1"/>
    <property type="molecule type" value="Genomic_DNA"/>
</dbReference>
<proteinExistence type="predicted"/>
<evidence type="ECO:0000313" key="3">
    <source>
        <dbReference type="Proteomes" id="UP000737402"/>
    </source>
</evidence>
<keyword evidence="3" id="KW-1185">Reference proteome</keyword>
<evidence type="ECO:0000256" key="1">
    <source>
        <dbReference type="SAM" id="Phobius"/>
    </source>
</evidence>
<feature type="transmembrane region" description="Helical" evidence="1">
    <location>
        <begin position="202"/>
        <end position="221"/>
    </location>
</feature>
<dbReference type="RefSeq" id="WP_204415829.1">
    <property type="nucleotide sequence ID" value="NZ_JAFBED010000004.1"/>
</dbReference>
<keyword evidence="1" id="KW-0812">Transmembrane</keyword>
<evidence type="ECO:0000313" key="2">
    <source>
        <dbReference type="EMBL" id="MBM7620273.1"/>
    </source>
</evidence>
<feature type="transmembrane region" description="Helical" evidence="1">
    <location>
        <begin position="20"/>
        <end position="41"/>
    </location>
</feature>
<name>A0ABS2P0L4_9BACI</name>
<keyword evidence="1" id="KW-0472">Membrane</keyword>
<evidence type="ECO:0008006" key="4">
    <source>
        <dbReference type="Google" id="ProtNLM"/>
    </source>
</evidence>
<organism evidence="2 3">
    <name type="scientific">Sutcliffiella tianshenii</name>
    <dbReference type="NCBI Taxonomy" id="1463404"/>
    <lineage>
        <taxon>Bacteria</taxon>
        <taxon>Bacillati</taxon>
        <taxon>Bacillota</taxon>
        <taxon>Bacilli</taxon>
        <taxon>Bacillales</taxon>
        <taxon>Bacillaceae</taxon>
        <taxon>Sutcliffiella</taxon>
    </lineage>
</organism>
<feature type="transmembrane region" description="Helical" evidence="1">
    <location>
        <begin position="227"/>
        <end position="248"/>
    </location>
</feature>
<dbReference type="InterPro" id="IPR009574">
    <property type="entry name" value="DUF1189"/>
</dbReference>
<gene>
    <name evidence="2" type="ORF">JOC95_002126</name>
</gene>
<accession>A0ABS2P0L4</accession>